<dbReference type="Pfam" id="PF00563">
    <property type="entry name" value="EAL"/>
    <property type="match status" value="1"/>
</dbReference>
<feature type="transmembrane region" description="Helical" evidence="1">
    <location>
        <begin position="391"/>
        <end position="413"/>
    </location>
</feature>
<dbReference type="InterPro" id="IPR029787">
    <property type="entry name" value="Nucleotide_cyclase"/>
</dbReference>
<dbReference type="SMART" id="SM00267">
    <property type="entry name" value="GGDEF"/>
    <property type="match status" value="1"/>
</dbReference>
<evidence type="ECO:0000256" key="1">
    <source>
        <dbReference type="SAM" id="Phobius"/>
    </source>
</evidence>
<dbReference type="InterPro" id="IPR035919">
    <property type="entry name" value="EAL_sf"/>
</dbReference>
<evidence type="ECO:0000313" key="5">
    <source>
        <dbReference type="Proteomes" id="UP000180254"/>
    </source>
</evidence>
<feature type="transmembrane region" description="Helical" evidence="1">
    <location>
        <begin position="39"/>
        <end position="59"/>
    </location>
</feature>
<dbReference type="InterPro" id="IPR029016">
    <property type="entry name" value="GAF-like_dom_sf"/>
</dbReference>
<dbReference type="RefSeq" id="WP_084655628.1">
    <property type="nucleotide sequence ID" value="NZ_MKIE01000001.1"/>
</dbReference>
<keyword evidence="1" id="KW-0812">Transmembrane</keyword>
<feature type="transmembrane region" description="Helical" evidence="1">
    <location>
        <begin position="258"/>
        <end position="277"/>
    </location>
</feature>
<dbReference type="SUPFAM" id="SSF141868">
    <property type="entry name" value="EAL domain-like"/>
    <property type="match status" value="1"/>
</dbReference>
<evidence type="ECO:0000259" key="3">
    <source>
        <dbReference type="PROSITE" id="PS50887"/>
    </source>
</evidence>
<feature type="transmembrane region" description="Helical" evidence="1">
    <location>
        <begin position="340"/>
        <end position="356"/>
    </location>
</feature>
<dbReference type="Gene3D" id="3.20.20.450">
    <property type="entry name" value="EAL domain"/>
    <property type="match status" value="1"/>
</dbReference>
<dbReference type="SMART" id="SM00052">
    <property type="entry name" value="EAL"/>
    <property type="match status" value="1"/>
</dbReference>
<feature type="transmembrane region" description="Helical" evidence="1">
    <location>
        <begin position="361"/>
        <end position="379"/>
    </location>
</feature>
<dbReference type="Gene3D" id="3.30.450.40">
    <property type="match status" value="1"/>
</dbReference>
<comment type="caution">
    <text evidence="4">The sequence shown here is derived from an EMBL/GenBank/DDBJ whole genome shotgun (WGS) entry which is preliminary data.</text>
</comment>
<dbReference type="InterPro" id="IPR000160">
    <property type="entry name" value="GGDEF_dom"/>
</dbReference>
<dbReference type="AlphaFoldDB" id="A0A1S1V9M6"/>
<dbReference type="OrthoDB" id="9762141at2"/>
<dbReference type="STRING" id="39480.EUAN_01520"/>
<dbReference type="NCBIfam" id="TIGR00254">
    <property type="entry name" value="GGDEF"/>
    <property type="match status" value="1"/>
</dbReference>
<feature type="domain" description="EAL" evidence="2">
    <location>
        <begin position="772"/>
        <end position="1026"/>
    </location>
</feature>
<dbReference type="PROSITE" id="PS50883">
    <property type="entry name" value="EAL"/>
    <property type="match status" value="1"/>
</dbReference>
<feature type="transmembrane region" description="Helical" evidence="1">
    <location>
        <begin position="152"/>
        <end position="171"/>
    </location>
</feature>
<feature type="transmembrane region" description="Helical" evidence="1">
    <location>
        <begin position="317"/>
        <end position="334"/>
    </location>
</feature>
<dbReference type="Gene3D" id="3.30.70.270">
    <property type="match status" value="1"/>
</dbReference>
<evidence type="ECO:0000313" key="4">
    <source>
        <dbReference type="EMBL" id="OHW63288.1"/>
    </source>
</evidence>
<feature type="transmembrane region" description="Helical" evidence="1">
    <location>
        <begin position="71"/>
        <end position="90"/>
    </location>
</feature>
<dbReference type="SUPFAM" id="SSF55781">
    <property type="entry name" value="GAF domain-like"/>
    <property type="match status" value="1"/>
</dbReference>
<organism evidence="4 5">
    <name type="scientific">Andreesenia angusta</name>
    <dbReference type="NCBI Taxonomy" id="39480"/>
    <lineage>
        <taxon>Bacteria</taxon>
        <taxon>Bacillati</taxon>
        <taxon>Bacillota</taxon>
        <taxon>Tissierellia</taxon>
        <taxon>Tissierellales</taxon>
        <taxon>Gottschalkiaceae</taxon>
        <taxon>Andreesenia</taxon>
    </lineage>
</organism>
<keyword evidence="5" id="KW-1185">Reference proteome</keyword>
<dbReference type="Proteomes" id="UP000180254">
    <property type="component" value="Unassembled WGS sequence"/>
</dbReference>
<feature type="domain" description="GGDEF" evidence="3">
    <location>
        <begin position="630"/>
        <end position="763"/>
    </location>
</feature>
<dbReference type="Pfam" id="PF01590">
    <property type="entry name" value="GAF"/>
    <property type="match status" value="1"/>
</dbReference>
<dbReference type="SUPFAM" id="SSF55073">
    <property type="entry name" value="Nucleotide cyclase"/>
    <property type="match status" value="1"/>
</dbReference>
<accession>A0A1S1V9M6</accession>
<proteinExistence type="predicted"/>
<dbReference type="EMBL" id="MKIE01000001">
    <property type="protein sequence ID" value="OHW63288.1"/>
    <property type="molecule type" value="Genomic_DNA"/>
</dbReference>
<dbReference type="SMART" id="SM00065">
    <property type="entry name" value="GAF"/>
    <property type="match status" value="1"/>
</dbReference>
<dbReference type="FunFam" id="3.20.20.450:FF:000001">
    <property type="entry name" value="Cyclic di-GMP phosphodiesterase yahA"/>
    <property type="match status" value="1"/>
</dbReference>
<feature type="transmembrane region" description="Helical" evidence="1">
    <location>
        <begin position="102"/>
        <end position="120"/>
    </location>
</feature>
<feature type="transmembrane region" description="Helical" evidence="1">
    <location>
        <begin position="183"/>
        <end position="202"/>
    </location>
</feature>
<keyword evidence="1" id="KW-0472">Membrane</keyword>
<dbReference type="InterPro" id="IPR052155">
    <property type="entry name" value="Biofilm_reg_signaling"/>
</dbReference>
<dbReference type="InterPro" id="IPR043128">
    <property type="entry name" value="Rev_trsase/Diguanyl_cyclase"/>
</dbReference>
<evidence type="ECO:0000259" key="2">
    <source>
        <dbReference type="PROSITE" id="PS50883"/>
    </source>
</evidence>
<name>A0A1S1V9M6_9FIRM</name>
<dbReference type="InterPro" id="IPR031621">
    <property type="entry name" value="HisKA_7TM"/>
</dbReference>
<dbReference type="PANTHER" id="PTHR44757">
    <property type="entry name" value="DIGUANYLATE CYCLASE DGCP"/>
    <property type="match status" value="1"/>
</dbReference>
<dbReference type="PANTHER" id="PTHR44757:SF2">
    <property type="entry name" value="BIOFILM ARCHITECTURE MAINTENANCE PROTEIN MBAA"/>
    <property type="match status" value="1"/>
</dbReference>
<dbReference type="Pfam" id="PF00990">
    <property type="entry name" value="GGDEF"/>
    <property type="match status" value="1"/>
</dbReference>
<gene>
    <name evidence="4" type="primary">cph2_1</name>
    <name evidence="4" type="ORF">EUAN_01520</name>
</gene>
<dbReference type="PROSITE" id="PS50887">
    <property type="entry name" value="GGDEF"/>
    <property type="match status" value="1"/>
</dbReference>
<feature type="transmembrane region" description="Helical" evidence="1">
    <location>
        <begin position="208"/>
        <end position="229"/>
    </location>
</feature>
<keyword evidence="1" id="KW-1133">Transmembrane helix</keyword>
<dbReference type="InterPro" id="IPR001633">
    <property type="entry name" value="EAL_dom"/>
</dbReference>
<dbReference type="CDD" id="cd01948">
    <property type="entry name" value="EAL"/>
    <property type="match status" value="1"/>
</dbReference>
<sequence length="1026" mass="117207">MTSTSTALSMAFFATFAIYMFFGIYILSLNPREKLNRIFFGVCMTLCIWSFAFSIANSAPVHSEALLWRKISAIGWGTMYSFLLHFIFVLTEKKETLGKKRTYFAIYTPAIINVYAFSLYGKIATERYKLISTSFGWVNTSLDSGWDWYFNFYYMGFMILGIFTVWSWGRNAWDESKAGQSKLLAMSFMVALVLGTITEQIFNKRIPVYTPQIAPLIILIPISTIAYSIKRHGLMRPVLDQKPIGEERILSESIRKRIYYSMGAIYVCGGFLSFSTRYFVHGYPLYDELKFSAVCLLMGASVVGIKKLNLKADVQDMVFIAFISISLFRITSRYADNSATVWAVPFMCIILSVLFNKRGTIVLLGFSTLLIQVWTFLSVSESYVRIGFYDYVARLAITAGALAIAFFVNRVYVERLKENKEQIEFQKMLSEISTDFIAISEDSFDEKVMDMLRLSGEHYGVDRVYLFMCPGDKEKMLYTHEWCGEDVELVRKWNQEIELKESDWWTAQLKDMDVVDIADIDELPDEARDKKKQLKSLGVKSTIAISIKDKENVIGILGFDSVKKRKKWRKEHQDALKILANMLSDAIVKVGTEREMNYMAYYDSLTGLPNFTLYRKKLKRAIETAREKETLLCMALIDLDSFKSVNDMMGHESGDEILKRVSRRLLECVGEHGMVARFGGDEFLLMLDSVSSCREMESVLECVMDSFVEPISIGSQEFHITASVGVARYPDDGHSADELIKNSDMAMYSSKDNGKNRFTFCSLEMKHETLEKVKLTNSLYRALERDELALHYQPQIDIRSGKLVGLEALIRWTHPEHGIVSPGVFIPLAEQTGLINAIGEWVIATACRQGAYWHKRGLEGVRMAVNLSVEQFKSSSFSDRIESILLDTGMSPELLELEVTESIALDDSYDVVNTLEKLRESNIMVAIDDFGTEYSSLSRIKLLPADRIKIDRQFVESLAVDKRDRAVVRAIIELARNLDFKVIAEGVETEEQVEFLKSQNCDEIQGYYYCRPLPPEELEKSEIFNH</sequence>
<dbReference type="Pfam" id="PF16927">
    <property type="entry name" value="HisKA_7TM"/>
    <property type="match status" value="1"/>
</dbReference>
<dbReference type="CDD" id="cd01949">
    <property type="entry name" value="GGDEF"/>
    <property type="match status" value="1"/>
</dbReference>
<protein>
    <submittedName>
        <fullName evidence="4">Phytochrome-like protein cph2</fullName>
    </submittedName>
</protein>
<reference evidence="4 5" key="1">
    <citation type="submission" date="2016-09" db="EMBL/GenBank/DDBJ databases">
        <title>Genome sequence of Eubacterium angustum.</title>
        <authorList>
            <person name="Poehlein A."/>
            <person name="Daniel R."/>
        </authorList>
    </citation>
    <scope>NUCLEOTIDE SEQUENCE [LARGE SCALE GENOMIC DNA]</scope>
    <source>
        <strain evidence="4 5">DSM 1989</strain>
    </source>
</reference>
<dbReference type="InterPro" id="IPR003018">
    <property type="entry name" value="GAF"/>
</dbReference>
<feature type="transmembrane region" description="Helical" evidence="1">
    <location>
        <begin position="6"/>
        <end position="27"/>
    </location>
</feature>